<feature type="region of interest" description="Disordered" evidence="2">
    <location>
        <begin position="123"/>
        <end position="147"/>
    </location>
</feature>
<evidence type="ECO:0000313" key="4">
    <source>
        <dbReference type="Ensembl" id="ENSONIP00000066769.1"/>
    </source>
</evidence>
<organism evidence="4 5">
    <name type="scientific">Oreochromis niloticus</name>
    <name type="common">Nile tilapia</name>
    <name type="synonym">Tilapia nilotica</name>
    <dbReference type="NCBI Taxonomy" id="8128"/>
    <lineage>
        <taxon>Eukaryota</taxon>
        <taxon>Metazoa</taxon>
        <taxon>Chordata</taxon>
        <taxon>Craniata</taxon>
        <taxon>Vertebrata</taxon>
        <taxon>Euteleostomi</taxon>
        <taxon>Actinopterygii</taxon>
        <taxon>Neopterygii</taxon>
        <taxon>Teleostei</taxon>
        <taxon>Neoteleostei</taxon>
        <taxon>Acanthomorphata</taxon>
        <taxon>Ovalentaria</taxon>
        <taxon>Cichlomorphae</taxon>
        <taxon>Cichliformes</taxon>
        <taxon>Cichlidae</taxon>
        <taxon>African cichlids</taxon>
        <taxon>Pseudocrenilabrinae</taxon>
        <taxon>Oreochromini</taxon>
        <taxon>Oreochromis</taxon>
    </lineage>
</organism>
<feature type="region of interest" description="Disordered" evidence="2">
    <location>
        <begin position="89"/>
        <end position="110"/>
    </location>
</feature>
<dbReference type="Ensembl" id="ENSONIT00000086060.1">
    <property type="protein sequence ID" value="ENSONIP00000066769.1"/>
    <property type="gene ID" value="ENSONIG00000036997.1"/>
</dbReference>
<dbReference type="Pfam" id="PF02023">
    <property type="entry name" value="SCAN"/>
    <property type="match status" value="1"/>
</dbReference>
<dbReference type="InterPro" id="IPR038269">
    <property type="entry name" value="SCAN_sf"/>
</dbReference>
<reference evidence="4" key="1">
    <citation type="submission" date="2025-08" db="UniProtKB">
        <authorList>
            <consortium name="Ensembl"/>
        </authorList>
    </citation>
    <scope>IDENTIFICATION</scope>
</reference>
<proteinExistence type="predicted"/>
<feature type="coiled-coil region" evidence="1">
    <location>
        <begin position="159"/>
        <end position="186"/>
    </location>
</feature>
<evidence type="ECO:0000256" key="1">
    <source>
        <dbReference type="SAM" id="Coils"/>
    </source>
</evidence>
<dbReference type="Gene3D" id="1.10.4020.10">
    <property type="entry name" value="DNA breaking-rejoining enzymes"/>
    <property type="match status" value="1"/>
</dbReference>
<dbReference type="PANTHER" id="PTHR46888:SF13">
    <property type="entry name" value="RIBONUCLEASE H"/>
    <property type="match status" value="1"/>
</dbReference>
<dbReference type="SUPFAM" id="SSF47353">
    <property type="entry name" value="Retrovirus capsid dimerization domain-like"/>
    <property type="match status" value="1"/>
</dbReference>
<evidence type="ECO:0000313" key="5">
    <source>
        <dbReference type="Proteomes" id="UP000005207"/>
    </source>
</evidence>
<evidence type="ECO:0000259" key="3">
    <source>
        <dbReference type="Pfam" id="PF02023"/>
    </source>
</evidence>
<reference evidence="4" key="2">
    <citation type="submission" date="2025-09" db="UniProtKB">
        <authorList>
            <consortium name="Ensembl"/>
        </authorList>
    </citation>
    <scope>IDENTIFICATION</scope>
</reference>
<dbReference type="OMA" id="CVIMEFS"/>
<accession>A0A669E575</accession>
<keyword evidence="5" id="KW-1185">Reference proteome</keyword>
<dbReference type="PANTHER" id="PTHR46888">
    <property type="entry name" value="ZINC KNUCKLE DOMAINCONTAINING PROTEIN-RELATED"/>
    <property type="match status" value="1"/>
</dbReference>
<dbReference type="InParanoid" id="A0A669E575"/>
<sequence>MWFGLFGSFLVVGVVGVCVIMEFSLDDFVTSPSWDKIVGCKKADLLIIASFYDVQVSYGARKAEVKDALCAGLVERGILSAPKAAVERPGGRGVKVAPETGPEPDAKGPVNVLPAGVESDAAEVDSDAAEAVSEAPESGTAGEPLAGRSTEDLRLTLRIREVETRAKELEVQAMHLRVRALELERKPSTSASSHPSTSTAVSTGFDITKHVKLVPPFREAEVDSYFNAFERIAAALSWPKEFWPLLLQCKLVGKAQEVCTSLSIEDSLDYDIMKKTVLQAYELVPEAYRQKFRKCEKTANQTFVEFAREKSRLFERWLQASKVKDFEGLKELLLLEEFKKCLPDQVVIYLNEQKVTSLAKAAVMADEFTLTHKTIFSAAVAHNIRVGQERKIKSPKVGWKDRQEDGGNRDCFYCREPRHLIAVCPALRRKEQRKGSKNPAGVGLIKVVPSPEMRSTRDLHHTDAEIEPRFKPFITKGFVSVTGEEKDKVPMTASLEAQPHHKPPSNLYSMC</sequence>
<name>A0A669E575_ORENI</name>
<evidence type="ECO:0000256" key="2">
    <source>
        <dbReference type="SAM" id="MobiDB-lite"/>
    </source>
</evidence>
<dbReference type="GeneTree" id="ENSGT00940000165751"/>
<protein>
    <recommendedName>
        <fullName evidence="3">SCAN box domain-containing protein</fullName>
    </recommendedName>
</protein>
<keyword evidence="1" id="KW-0175">Coiled coil</keyword>
<dbReference type="InterPro" id="IPR003309">
    <property type="entry name" value="SCAN_dom"/>
</dbReference>
<feature type="domain" description="SCAN box" evidence="3">
    <location>
        <begin position="285"/>
        <end position="373"/>
    </location>
</feature>
<dbReference type="AlphaFoldDB" id="A0A669E575"/>
<dbReference type="Proteomes" id="UP000005207">
    <property type="component" value="Unplaced"/>
</dbReference>